<evidence type="ECO:0000256" key="1">
    <source>
        <dbReference type="SAM" id="Phobius"/>
    </source>
</evidence>
<keyword evidence="1" id="KW-0472">Membrane</keyword>
<keyword evidence="1" id="KW-0812">Transmembrane</keyword>
<accession>A0A0P1ERE1</accession>
<dbReference type="STRING" id="321267.SHM7688_02538"/>
<feature type="transmembrane region" description="Helical" evidence="1">
    <location>
        <begin position="22"/>
        <end position="42"/>
    </location>
</feature>
<keyword evidence="1" id="KW-1133">Transmembrane helix</keyword>
<evidence type="ECO:0000313" key="2">
    <source>
        <dbReference type="EMBL" id="CUH53086.1"/>
    </source>
</evidence>
<reference evidence="2 3" key="1">
    <citation type="submission" date="2015-09" db="EMBL/GenBank/DDBJ databases">
        <authorList>
            <consortium name="Swine Surveillance"/>
        </authorList>
    </citation>
    <scope>NUCLEOTIDE SEQUENCE [LARGE SCALE GENOMIC DNA]</scope>
    <source>
        <strain evidence="2 3">CECT 7688</strain>
    </source>
</reference>
<dbReference type="RefSeq" id="WP_262975173.1">
    <property type="nucleotide sequence ID" value="NZ_CYPW01000025.1"/>
</dbReference>
<keyword evidence="3" id="KW-1185">Reference proteome</keyword>
<dbReference type="Proteomes" id="UP000054823">
    <property type="component" value="Unassembled WGS sequence"/>
</dbReference>
<protein>
    <submittedName>
        <fullName evidence="2">Uncharacterized protein</fullName>
    </submittedName>
</protein>
<name>A0A0P1ERE1_9RHOB</name>
<organism evidence="2 3">
    <name type="scientific">Shimia marina</name>
    <dbReference type="NCBI Taxonomy" id="321267"/>
    <lineage>
        <taxon>Bacteria</taxon>
        <taxon>Pseudomonadati</taxon>
        <taxon>Pseudomonadota</taxon>
        <taxon>Alphaproteobacteria</taxon>
        <taxon>Rhodobacterales</taxon>
        <taxon>Roseobacteraceae</taxon>
    </lineage>
</organism>
<dbReference type="EMBL" id="CYPW01000025">
    <property type="protein sequence ID" value="CUH53086.1"/>
    <property type="molecule type" value="Genomic_DNA"/>
</dbReference>
<dbReference type="AlphaFoldDB" id="A0A0P1ERE1"/>
<gene>
    <name evidence="2" type="ORF">SHM7688_02538</name>
</gene>
<evidence type="ECO:0000313" key="3">
    <source>
        <dbReference type="Proteomes" id="UP000054823"/>
    </source>
</evidence>
<sequence>MHTIEDGYRALGLLIDLNWERLFFPSAIVVGLMLGAYISSWLV</sequence>
<proteinExistence type="predicted"/>